<protein>
    <recommendedName>
        <fullName evidence="2">4-coumarate--CoA ligase</fullName>
        <ecNumber evidence="2">6.2.1.12</ecNumber>
    </recommendedName>
</protein>
<dbReference type="Proteomes" id="UP000608513">
    <property type="component" value="Unassembled WGS sequence"/>
</dbReference>
<organism evidence="6 7">
    <name type="scientific">Ramlibacter cellulosilyticus</name>
    <dbReference type="NCBI Taxonomy" id="2764187"/>
    <lineage>
        <taxon>Bacteria</taxon>
        <taxon>Pseudomonadati</taxon>
        <taxon>Pseudomonadota</taxon>
        <taxon>Betaproteobacteria</taxon>
        <taxon>Burkholderiales</taxon>
        <taxon>Comamonadaceae</taxon>
        <taxon>Ramlibacter</taxon>
    </lineage>
</organism>
<dbReference type="GO" id="GO:0009698">
    <property type="term" value="P:phenylpropanoid metabolic process"/>
    <property type="evidence" value="ECO:0007669"/>
    <property type="project" value="InterPro"/>
</dbReference>
<comment type="caution">
    <text evidence="6">The sequence shown here is derived from an EMBL/GenBank/DDBJ whole genome shotgun (WGS) entry which is preliminary data.</text>
</comment>
<dbReference type="Pfam" id="PF13193">
    <property type="entry name" value="AMP-binding_C"/>
    <property type="match status" value="1"/>
</dbReference>
<keyword evidence="1 6" id="KW-0436">Ligase</keyword>
<dbReference type="Gene3D" id="3.40.50.12780">
    <property type="entry name" value="N-terminal domain of ligase-like"/>
    <property type="match status" value="1"/>
</dbReference>
<feature type="domain" description="AMP-dependent synthetase/ligase" evidence="4">
    <location>
        <begin position="105"/>
        <end position="252"/>
    </location>
</feature>
<dbReference type="SUPFAM" id="SSF56801">
    <property type="entry name" value="Acetyl-CoA synthetase-like"/>
    <property type="match status" value="1"/>
</dbReference>
<evidence type="ECO:0000256" key="3">
    <source>
        <dbReference type="SAM" id="MobiDB-lite"/>
    </source>
</evidence>
<dbReference type="InterPro" id="IPR045851">
    <property type="entry name" value="AMP-bd_C_sf"/>
</dbReference>
<dbReference type="GO" id="GO:0016207">
    <property type="term" value="F:4-coumarate-CoA ligase activity"/>
    <property type="evidence" value="ECO:0007669"/>
    <property type="project" value="UniProtKB-EC"/>
</dbReference>
<dbReference type="Pfam" id="PF00501">
    <property type="entry name" value="AMP-binding"/>
    <property type="match status" value="1"/>
</dbReference>
<dbReference type="RefSeq" id="WP_187075707.1">
    <property type="nucleotide sequence ID" value="NZ_JACORT010000002.1"/>
</dbReference>
<feature type="region of interest" description="Disordered" evidence="3">
    <location>
        <begin position="381"/>
        <end position="412"/>
    </location>
</feature>
<dbReference type="EC" id="6.2.1.12" evidence="2"/>
<evidence type="ECO:0000259" key="4">
    <source>
        <dbReference type="Pfam" id="PF00501"/>
    </source>
</evidence>
<accession>A0A923MNL7</accession>
<dbReference type="InterPro" id="IPR025110">
    <property type="entry name" value="AMP-bd_C"/>
</dbReference>
<dbReference type="InterPro" id="IPR000873">
    <property type="entry name" value="AMP-dep_synth/lig_dom"/>
</dbReference>
<dbReference type="GO" id="GO:0044550">
    <property type="term" value="P:secondary metabolite biosynthetic process"/>
    <property type="evidence" value="ECO:0007669"/>
    <property type="project" value="TreeGrafter"/>
</dbReference>
<sequence length="412" mass="44965">MNTRWWEPRLALRRFVADLVAGELAHLRRGALPVPQPWAEDLRLDEDLAVDSLELITLAAALAEALHLHESGIEDYLLARRTIGEWTDIAAAGLERFDARLTFRTSGSSGTPKPCPHAVATLQQETAHLATLFAGRRRVLCAVPSHHIYGFLLGVLLPRELGVAADAVVDLRASSPAWLARGAQPGDLVVAHPDFWTAVARAVPQLPAHVVGVSSTAPLAVDTARRLGESGLARLVQVYGASETGGIAWRRSHDDPYTLFPHWRLDADDARSLLRTLPDGAQQPFAPQDALQPVGERQFVLGARHDAAVQVGGINVFPERVRDVLRRHPGVEDVAVRLMRPEEGTRLKAFIVPRSGTAHDDALLADLRTWIERELTPPERPKALRLGPRLPVGPTGKPAEWDLQEGGLRPAA</sequence>
<keyword evidence="7" id="KW-1185">Reference proteome</keyword>
<feature type="domain" description="AMP-binding enzyme C-terminal" evidence="5">
    <location>
        <begin position="324"/>
        <end position="397"/>
    </location>
</feature>
<evidence type="ECO:0000313" key="7">
    <source>
        <dbReference type="Proteomes" id="UP000608513"/>
    </source>
</evidence>
<dbReference type="InterPro" id="IPR042099">
    <property type="entry name" value="ANL_N_sf"/>
</dbReference>
<dbReference type="PANTHER" id="PTHR43352:SF1">
    <property type="entry name" value="ANTHRANILATE--COA LIGASE"/>
    <property type="match status" value="1"/>
</dbReference>
<gene>
    <name evidence="6" type="primary">pcl</name>
    <name evidence="6" type="ORF">H8N03_08440</name>
</gene>
<evidence type="ECO:0000259" key="5">
    <source>
        <dbReference type="Pfam" id="PF13193"/>
    </source>
</evidence>
<dbReference type="EMBL" id="JACORT010000002">
    <property type="protein sequence ID" value="MBC5782972.1"/>
    <property type="molecule type" value="Genomic_DNA"/>
</dbReference>
<dbReference type="PANTHER" id="PTHR43352">
    <property type="entry name" value="ACETYL-COA SYNTHETASE"/>
    <property type="match status" value="1"/>
</dbReference>
<reference evidence="6" key="1">
    <citation type="submission" date="2020-08" db="EMBL/GenBank/DDBJ databases">
        <title>Ramlibacter sp. USB13 16S ribosomal RNA gene genome sequencing and assembly.</title>
        <authorList>
            <person name="Kang M."/>
        </authorList>
    </citation>
    <scope>NUCLEOTIDE SEQUENCE</scope>
    <source>
        <strain evidence="6">USB13</strain>
    </source>
</reference>
<dbReference type="InterPro" id="IPR012743">
    <property type="entry name" value="4_coum_CoA_lig"/>
</dbReference>
<name>A0A923MNL7_9BURK</name>
<proteinExistence type="predicted"/>
<evidence type="ECO:0000256" key="1">
    <source>
        <dbReference type="ARBA" id="ARBA00022598"/>
    </source>
</evidence>
<dbReference type="Gene3D" id="3.30.300.30">
    <property type="match status" value="1"/>
</dbReference>
<evidence type="ECO:0000256" key="2">
    <source>
        <dbReference type="NCBIfam" id="TIGR02372"/>
    </source>
</evidence>
<dbReference type="NCBIfam" id="TIGR02372">
    <property type="entry name" value="4_coum_CoA_lig"/>
    <property type="match status" value="1"/>
</dbReference>
<evidence type="ECO:0000313" key="6">
    <source>
        <dbReference type="EMBL" id="MBC5782972.1"/>
    </source>
</evidence>
<dbReference type="AlphaFoldDB" id="A0A923MNL7"/>